<keyword evidence="5 7" id="KW-0472">Membrane</keyword>
<keyword evidence="9" id="KW-1185">Reference proteome</keyword>
<comment type="caution">
    <text evidence="8">The sequence shown here is derived from an EMBL/GenBank/DDBJ whole genome shotgun (WGS) entry which is preliminary data.</text>
</comment>
<proteinExistence type="inferred from homology"/>
<evidence type="ECO:0000256" key="3">
    <source>
        <dbReference type="ARBA" id="ARBA00022692"/>
    </source>
</evidence>
<accession>A0A8H3IBS0</accession>
<feature type="transmembrane region" description="Helical" evidence="7">
    <location>
        <begin position="203"/>
        <end position="224"/>
    </location>
</feature>
<feature type="transmembrane region" description="Helical" evidence="7">
    <location>
        <begin position="152"/>
        <end position="173"/>
    </location>
</feature>
<feature type="transmembrane region" description="Helical" evidence="7">
    <location>
        <begin position="95"/>
        <end position="114"/>
    </location>
</feature>
<dbReference type="InterPro" id="IPR000791">
    <property type="entry name" value="Gpr1/Fun34/SatP-like"/>
</dbReference>
<feature type="transmembrane region" description="Helical" evidence="7">
    <location>
        <begin position="126"/>
        <end position="145"/>
    </location>
</feature>
<evidence type="ECO:0000256" key="2">
    <source>
        <dbReference type="ARBA" id="ARBA00005587"/>
    </source>
</evidence>
<dbReference type="EMBL" id="CAJPDS010000011">
    <property type="protein sequence ID" value="CAF9912578.1"/>
    <property type="molecule type" value="Genomic_DNA"/>
</dbReference>
<evidence type="ECO:0000313" key="8">
    <source>
        <dbReference type="EMBL" id="CAF9912578.1"/>
    </source>
</evidence>
<dbReference type="OrthoDB" id="3648309at2759"/>
<comment type="similarity">
    <text evidence="2">Belongs to the acetate uptake transporter (AceTr) (TC 2.A.96) family.</text>
</comment>
<evidence type="ECO:0000256" key="1">
    <source>
        <dbReference type="ARBA" id="ARBA00004141"/>
    </source>
</evidence>
<feature type="region of interest" description="Disordered" evidence="6">
    <location>
        <begin position="1"/>
        <end position="34"/>
    </location>
</feature>
<dbReference type="GO" id="GO:0015123">
    <property type="term" value="F:acetate transmembrane transporter activity"/>
    <property type="evidence" value="ECO:0007669"/>
    <property type="project" value="TreeGrafter"/>
</dbReference>
<organism evidence="8 9">
    <name type="scientific">Heterodermia speciosa</name>
    <dbReference type="NCBI Taxonomy" id="116794"/>
    <lineage>
        <taxon>Eukaryota</taxon>
        <taxon>Fungi</taxon>
        <taxon>Dikarya</taxon>
        <taxon>Ascomycota</taxon>
        <taxon>Pezizomycotina</taxon>
        <taxon>Lecanoromycetes</taxon>
        <taxon>OSLEUM clade</taxon>
        <taxon>Lecanoromycetidae</taxon>
        <taxon>Caliciales</taxon>
        <taxon>Physciaceae</taxon>
        <taxon>Heterodermia</taxon>
    </lineage>
</organism>
<evidence type="ECO:0000256" key="6">
    <source>
        <dbReference type="SAM" id="MobiDB-lite"/>
    </source>
</evidence>
<protein>
    <recommendedName>
        <fullName evidence="10">GPR1/FUN34/YaaH-class plasma membrane protein</fullName>
    </recommendedName>
</protein>
<keyword evidence="3 7" id="KW-0812">Transmembrane</keyword>
<name>A0A8H3IBS0_9LECA</name>
<dbReference type="PANTHER" id="PTHR31123">
    <property type="entry name" value="ACCUMULATION OF DYADS PROTEIN 2-RELATED"/>
    <property type="match status" value="1"/>
</dbReference>
<dbReference type="PANTHER" id="PTHR31123:SF4">
    <property type="entry name" value="PROTEIN ALCS"/>
    <property type="match status" value="1"/>
</dbReference>
<comment type="subcellular location">
    <subcellularLocation>
        <location evidence="1">Membrane</location>
        <topology evidence="1">Multi-pass membrane protein</topology>
    </subcellularLocation>
</comment>
<evidence type="ECO:0000256" key="7">
    <source>
        <dbReference type="SAM" id="Phobius"/>
    </source>
</evidence>
<dbReference type="GO" id="GO:0005886">
    <property type="term" value="C:plasma membrane"/>
    <property type="evidence" value="ECO:0007669"/>
    <property type="project" value="TreeGrafter"/>
</dbReference>
<feature type="transmembrane region" description="Helical" evidence="7">
    <location>
        <begin position="274"/>
        <end position="297"/>
    </location>
</feature>
<dbReference type="InterPro" id="IPR051633">
    <property type="entry name" value="AceTr"/>
</dbReference>
<reference evidence="8" key="1">
    <citation type="submission" date="2021-03" db="EMBL/GenBank/DDBJ databases">
        <authorList>
            <person name="Tagirdzhanova G."/>
        </authorList>
    </citation>
    <scope>NUCLEOTIDE SEQUENCE</scope>
</reference>
<dbReference type="Pfam" id="PF01184">
    <property type="entry name" value="Gpr1_Fun34_YaaH"/>
    <property type="match status" value="1"/>
</dbReference>
<feature type="transmembrane region" description="Helical" evidence="7">
    <location>
        <begin position="231"/>
        <end position="254"/>
    </location>
</feature>
<gene>
    <name evidence="8" type="ORF">HETSPECPRED_000978</name>
</gene>
<sequence>MSNNHASSDDMPLEKGFSHNNGLNGTGTGQGLNPYDLNKGAQYLERDENPDNGLKRLGTAGSISLSPELFEKLYLSPENRVKGDLRKTFGNPTPLALAGFLLCLTPLSCDLMGWRGAGGNGAASTGVFFFFGCLLMILGAVGEWIIGNTFPFVVFGTFGSFWGAYGATLVPWYNAYGSYVTDPTVAATNQGNPGNPAGVLVPAFNSSFAFFLVFMGLLCLIFLICSLRTNIVFFVIFFTLVCAFGCLAGAYFNLALFYENNMNVGASVTASRLVLAGGAFAFVTCLAGWWIFVAILLASVDFPLTLPVGDLSTTIKGAAERSNGGAGEAV</sequence>
<dbReference type="AlphaFoldDB" id="A0A8H3IBS0"/>
<evidence type="ECO:0000256" key="5">
    <source>
        <dbReference type="ARBA" id="ARBA00023136"/>
    </source>
</evidence>
<evidence type="ECO:0000256" key="4">
    <source>
        <dbReference type="ARBA" id="ARBA00022989"/>
    </source>
</evidence>
<keyword evidence="4 7" id="KW-1133">Transmembrane helix</keyword>
<evidence type="ECO:0008006" key="10">
    <source>
        <dbReference type="Google" id="ProtNLM"/>
    </source>
</evidence>
<dbReference type="Proteomes" id="UP000664521">
    <property type="component" value="Unassembled WGS sequence"/>
</dbReference>
<evidence type="ECO:0000313" key="9">
    <source>
        <dbReference type="Proteomes" id="UP000664521"/>
    </source>
</evidence>